<comment type="caution">
    <text evidence="2">The sequence shown here is derived from an EMBL/GenBank/DDBJ whole genome shotgun (WGS) entry which is preliminary data.</text>
</comment>
<dbReference type="AlphaFoldDB" id="A0A8J7YK20"/>
<dbReference type="GO" id="GO:0006313">
    <property type="term" value="P:DNA transposition"/>
    <property type="evidence" value="ECO:0007669"/>
    <property type="project" value="InterPro"/>
</dbReference>
<evidence type="ECO:0000259" key="1">
    <source>
        <dbReference type="Pfam" id="PF01609"/>
    </source>
</evidence>
<evidence type="ECO:0000313" key="2">
    <source>
        <dbReference type="EMBL" id="MBX8631654.1"/>
    </source>
</evidence>
<dbReference type="EMBL" id="JAGVSJ010000007">
    <property type="protein sequence ID" value="MBX8631654.1"/>
    <property type="molecule type" value="Genomic_DNA"/>
</dbReference>
<dbReference type="SUPFAM" id="SSF53098">
    <property type="entry name" value="Ribonuclease H-like"/>
    <property type="match status" value="1"/>
</dbReference>
<proteinExistence type="predicted"/>
<dbReference type="Proteomes" id="UP000716004">
    <property type="component" value="Unassembled WGS sequence"/>
</dbReference>
<reference evidence="2" key="1">
    <citation type="submission" date="2021-04" db="EMBL/GenBank/DDBJ databases">
        <title>Genomic insights into ecological role and evolution of a novel Thermoplasmata order Candidatus Sysuiplasmatales.</title>
        <authorList>
            <person name="Yuan Y."/>
        </authorList>
    </citation>
    <scope>NUCLEOTIDE SEQUENCE</scope>
    <source>
        <strain evidence="2">YP2-bin.285</strain>
    </source>
</reference>
<dbReference type="Pfam" id="PF01609">
    <property type="entry name" value="DDE_Tnp_1"/>
    <property type="match status" value="1"/>
</dbReference>
<dbReference type="GO" id="GO:0004803">
    <property type="term" value="F:transposase activity"/>
    <property type="evidence" value="ECO:0007669"/>
    <property type="project" value="InterPro"/>
</dbReference>
<sequence length="365" mass="41926">MQGVLNRERLYRSLTTLDIFVDRALHLTPKSTTLSGFNYNRDLLKASMANTYLETVGSRADSIHLAVKSVNPSDIYWAYLGTLHAMLPRTGFTEHDAVLAFDHTDEEFYGSVETAWIHNWTGEHAVTGRFKFLTCALVGRDVPEKVPLLSIPVHIGYSNPADVSFMLELVRPLFRSIRLALFDRGFYNNELMLTLSSSNVPYLIFVPKNGPVKRALAPMRSGDMRTVGHEFILNMDRTVIKGETTYALLRQIYEKRLDRCIDWAFATNQQEIDLDDIVATYRQRWNIENAFKMQDEATIRSKSKDVTIRFFYFAYEQLLQLIWSVFYREEVSFKGMLIALSDTCTERVERAEERAAGKRSVAKGI</sequence>
<dbReference type="InterPro" id="IPR012337">
    <property type="entry name" value="RNaseH-like_sf"/>
</dbReference>
<evidence type="ECO:0000313" key="3">
    <source>
        <dbReference type="Proteomes" id="UP000716004"/>
    </source>
</evidence>
<dbReference type="GO" id="GO:0003677">
    <property type="term" value="F:DNA binding"/>
    <property type="evidence" value="ECO:0007669"/>
    <property type="project" value="InterPro"/>
</dbReference>
<dbReference type="InterPro" id="IPR002559">
    <property type="entry name" value="Transposase_11"/>
</dbReference>
<name>A0A8J7YK20_9ARCH</name>
<organism evidence="2 3">
    <name type="scientific">Candidatus Sysuiplasma superficiale</name>
    <dbReference type="NCBI Taxonomy" id="2823368"/>
    <lineage>
        <taxon>Archaea</taxon>
        <taxon>Methanobacteriati</taxon>
        <taxon>Thermoplasmatota</taxon>
        <taxon>Thermoplasmata</taxon>
        <taxon>Candidatus Sysuiplasmatales</taxon>
        <taxon>Candidatus Sysuiplasmataceae</taxon>
        <taxon>Candidatus Sysuiplasma</taxon>
    </lineage>
</organism>
<accession>A0A8J7YK20</accession>
<gene>
    <name evidence="2" type="ORF">J9259_03925</name>
</gene>
<protein>
    <submittedName>
        <fullName evidence="2">Transposase</fullName>
    </submittedName>
</protein>
<feature type="domain" description="Transposase IS4-like" evidence="1">
    <location>
        <begin position="153"/>
        <end position="292"/>
    </location>
</feature>